<sequence length="277" mass="31064">MRFLAILLLTGFSAFAQKPEVLGVVKSDKLAEASGLASSSTLPGYYWTHNDSGNKPEVYLLNSDGKLVSSIRLKGMFNRDWEDIAEGVGPEAGKQYVYVGDIGNNLKLGVDIMVYRFEAPTKVPAEKSTVKPDYLYLRYPDGPRDAESLMVDPISRHLYVISKREKQVGLYKVPDFDFKGGETAKMEKVLTLPYTWITAGDISKDGHHIIIKNDTKIFYWHRKHGESVEEAMGKPATVLPYVPEKQGEGLTFKIDNSGYLTISEGKHPALYFYAHQF</sequence>
<dbReference type="Gene3D" id="2.130.10.10">
    <property type="entry name" value="YVTN repeat-like/Quinoprotein amine dehydrogenase"/>
    <property type="match status" value="1"/>
</dbReference>
<gene>
    <name evidence="2" type="ORF">GO495_09105</name>
</gene>
<reference evidence="2 3" key="1">
    <citation type="submission" date="2019-12" db="EMBL/GenBank/DDBJ databases">
        <title>The draft genomic sequence of strain Chitinophaga oryziterrae JCM 16595.</title>
        <authorList>
            <person name="Zhang X."/>
        </authorList>
    </citation>
    <scope>NUCLEOTIDE SEQUENCE [LARGE SCALE GENOMIC DNA]</scope>
    <source>
        <strain evidence="2 3">JCM 16595</strain>
    </source>
</reference>
<dbReference type="EMBL" id="WRXO01000002">
    <property type="protein sequence ID" value="MVT40734.1"/>
    <property type="molecule type" value="Genomic_DNA"/>
</dbReference>
<dbReference type="AlphaFoldDB" id="A0A6N8J731"/>
<keyword evidence="3" id="KW-1185">Reference proteome</keyword>
<name>A0A6N8J731_9BACT</name>
<protein>
    <recommendedName>
        <fullName evidence="4">PE-PGRS family protein</fullName>
    </recommendedName>
</protein>
<accession>A0A6N8J731</accession>
<dbReference type="RefSeq" id="WP_157299369.1">
    <property type="nucleotide sequence ID" value="NZ_BAAAZB010000010.1"/>
</dbReference>
<proteinExistence type="predicted"/>
<evidence type="ECO:0008006" key="4">
    <source>
        <dbReference type="Google" id="ProtNLM"/>
    </source>
</evidence>
<comment type="caution">
    <text evidence="2">The sequence shown here is derived from an EMBL/GenBank/DDBJ whole genome shotgun (WGS) entry which is preliminary data.</text>
</comment>
<dbReference type="OrthoDB" id="9798438at2"/>
<dbReference type="Proteomes" id="UP000468388">
    <property type="component" value="Unassembled WGS sequence"/>
</dbReference>
<keyword evidence="1" id="KW-0732">Signal</keyword>
<dbReference type="SUPFAM" id="SSF75011">
    <property type="entry name" value="3-carboxy-cis,cis-mucoante lactonizing enzyme"/>
    <property type="match status" value="1"/>
</dbReference>
<organism evidence="2 3">
    <name type="scientific">Chitinophaga oryziterrae</name>
    <dbReference type="NCBI Taxonomy" id="1031224"/>
    <lineage>
        <taxon>Bacteria</taxon>
        <taxon>Pseudomonadati</taxon>
        <taxon>Bacteroidota</taxon>
        <taxon>Chitinophagia</taxon>
        <taxon>Chitinophagales</taxon>
        <taxon>Chitinophagaceae</taxon>
        <taxon>Chitinophaga</taxon>
    </lineage>
</organism>
<feature type="signal peptide" evidence="1">
    <location>
        <begin position="1"/>
        <end position="16"/>
    </location>
</feature>
<evidence type="ECO:0000256" key="1">
    <source>
        <dbReference type="SAM" id="SignalP"/>
    </source>
</evidence>
<evidence type="ECO:0000313" key="3">
    <source>
        <dbReference type="Proteomes" id="UP000468388"/>
    </source>
</evidence>
<evidence type="ECO:0000313" key="2">
    <source>
        <dbReference type="EMBL" id="MVT40734.1"/>
    </source>
</evidence>
<feature type="chain" id="PRO_5026754338" description="PE-PGRS family protein" evidence="1">
    <location>
        <begin position="17"/>
        <end position="277"/>
    </location>
</feature>
<dbReference type="InterPro" id="IPR015943">
    <property type="entry name" value="WD40/YVTN_repeat-like_dom_sf"/>
</dbReference>